<dbReference type="PANTHER" id="PTHR46889">
    <property type="entry name" value="TRANSPOSASE INSF FOR INSERTION SEQUENCE IS3B-RELATED"/>
    <property type="match status" value="1"/>
</dbReference>
<feature type="domain" description="Integrase catalytic" evidence="1">
    <location>
        <begin position="24"/>
        <end position="78"/>
    </location>
</feature>
<dbReference type="GO" id="GO:0015074">
    <property type="term" value="P:DNA integration"/>
    <property type="evidence" value="ECO:0007669"/>
    <property type="project" value="InterPro"/>
</dbReference>
<evidence type="ECO:0000313" key="2">
    <source>
        <dbReference type="EMBL" id="EGV51679.1"/>
    </source>
</evidence>
<protein>
    <submittedName>
        <fullName evidence="2">Integrase, catalytic region</fullName>
    </submittedName>
</protein>
<dbReference type="PATRIC" id="fig|1048808.3.peg.1278"/>
<dbReference type="AlphaFoldDB" id="G2DCF8"/>
<reference evidence="2" key="1">
    <citation type="journal article" date="2011" name="ISME J.">
        <title>The endosymbionts of the deep-sea tubeworms Riftia pachyptila and Tevnia jerichonana share an identical physiology as revealed by proteogenomic analyses.</title>
        <authorList>
            <person name="Gardebrecht A."/>
            <person name="Markert S."/>
            <person name="Felbeck H."/>
            <person name="Thuermer A."/>
            <person name="Albrecht D."/>
            <person name="Wollherr A."/>
            <person name="Kabisch J."/>
            <person name="Lehmann R."/>
            <person name="Daniel R."/>
            <person name="Liesegang H."/>
            <person name="Hecker M."/>
            <person name="Sievert S.M."/>
            <person name="Schweder T."/>
        </authorList>
    </citation>
    <scope>NUCLEOTIDE SEQUENCE [LARGE SCALE GENOMIC DNA]</scope>
</reference>
<dbReference type="InterPro" id="IPR050900">
    <property type="entry name" value="Transposase_IS3/IS150/IS904"/>
</dbReference>
<dbReference type="SUPFAM" id="SSF53098">
    <property type="entry name" value="Ribonuclease H-like"/>
    <property type="match status" value="1"/>
</dbReference>
<sequence length="83" mass="10016">MQHEPERQLLGARSLPLGCNAPSESFFHTLKMEFTHHRRYQTREEAKQEIFEYIEVFYNRQKRHSTIGYQTPSGYEKENRKVV</sequence>
<proteinExistence type="predicted"/>
<dbReference type="InterPro" id="IPR012337">
    <property type="entry name" value="RNaseH-like_sf"/>
</dbReference>
<keyword evidence="3" id="KW-1185">Reference proteome</keyword>
<dbReference type="InterPro" id="IPR001584">
    <property type="entry name" value="Integrase_cat-core"/>
</dbReference>
<dbReference type="Proteomes" id="UP000004491">
    <property type="component" value="Unassembled WGS sequence"/>
</dbReference>
<comment type="caution">
    <text evidence="2">The sequence shown here is derived from an EMBL/GenBank/DDBJ whole genome shotgun (WGS) entry which is preliminary data.</text>
</comment>
<organism evidence="2 3">
    <name type="scientific">endosymbiont of Riftia pachyptila</name>
    <name type="common">vent Ph05</name>
    <dbReference type="NCBI Taxonomy" id="1048808"/>
    <lineage>
        <taxon>Bacteria</taxon>
        <taxon>Pseudomonadati</taxon>
        <taxon>Pseudomonadota</taxon>
        <taxon>Gammaproteobacteria</taxon>
        <taxon>sulfur-oxidizing symbionts</taxon>
    </lineage>
</organism>
<gene>
    <name evidence="2" type="ORF">Rifp1Sym_bb00100</name>
</gene>
<dbReference type="PANTHER" id="PTHR46889:SF4">
    <property type="entry name" value="TRANSPOSASE INSO FOR INSERTION SEQUENCE ELEMENT IS911B-RELATED"/>
    <property type="match status" value="1"/>
</dbReference>
<evidence type="ECO:0000313" key="3">
    <source>
        <dbReference type="Proteomes" id="UP000004491"/>
    </source>
</evidence>
<evidence type="ECO:0000259" key="1">
    <source>
        <dbReference type="Pfam" id="PF13333"/>
    </source>
</evidence>
<dbReference type="Pfam" id="PF13333">
    <property type="entry name" value="rve_2"/>
    <property type="match status" value="1"/>
</dbReference>
<name>G2DCF8_9GAMM</name>
<accession>G2DCF8</accession>
<dbReference type="EMBL" id="AFOC01000029">
    <property type="protein sequence ID" value="EGV51679.1"/>
    <property type="molecule type" value="Genomic_DNA"/>
</dbReference>